<proteinExistence type="predicted"/>
<dbReference type="Proteomes" id="UP000196365">
    <property type="component" value="Unassembled WGS sequence"/>
</dbReference>
<keyword evidence="3" id="KW-1185">Reference proteome</keyword>
<dbReference type="PANTHER" id="PTHR31157">
    <property type="entry name" value="SCP DOMAIN-CONTAINING PROTEIN"/>
    <property type="match status" value="1"/>
</dbReference>
<dbReference type="Gene3D" id="3.40.33.10">
    <property type="entry name" value="CAP"/>
    <property type="match status" value="1"/>
</dbReference>
<dbReference type="EMBL" id="FUWV01000001">
    <property type="protein sequence ID" value="SJZ33159.1"/>
    <property type="molecule type" value="Genomic_DNA"/>
</dbReference>
<organism evidence="2 3">
    <name type="scientific">Garciella nitratireducens DSM 15102</name>
    <dbReference type="NCBI Taxonomy" id="1121911"/>
    <lineage>
        <taxon>Bacteria</taxon>
        <taxon>Bacillati</taxon>
        <taxon>Bacillota</taxon>
        <taxon>Clostridia</taxon>
        <taxon>Eubacteriales</taxon>
        <taxon>Eubacteriaceae</taxon>
        <taxon>Garciella</taxon>
    </lineage>
</organism>
<dbReference type="CDD" id="cd05379">
    <property type="entry name" value="CAP_bacterial"/>
    <property type="match status" value="1"/>
</dbReference>
<accession>A0A1T4JSP0</accession>
<evidence type="ECO:0000259" key="1">
    <source>
        <dbReference type="Pfam" id="PF00188"/>
    </source>
</evidence>
<name>A0A1T4JSP0_9FIRM</name>
<dbReference type="Pfam" id="PF00188">
    <property type="entry name" value="CAP"/>
    <property type="match status" value="1"/>
</dbReference>
<evidence type="ECO:0000313" key="3">
    <source>
        <dbReference type="Proteomes" id="UP000196365"/>
    </source>
</evidence>
<evidence type="ECO:0000313" key="2">
    <source>
        <dbReference type="EMBL" id="SJZ33159.1"/>
    </source>
</evidence>
<dbReference type="InterPro" id="IPR014044">
    <property type="entry name" value="CAP_dom"/>
</dbReference>
<dbReference type="SUPFAM" id="SSF55797">
    <property type="entry name" value="PR-1-like"/>
    <property type="match status" value="1"/>
</dbReference>
<gene>
    <name evidence="2" type="ORF">SAMN02745973_00055</name>
</gene>
<dbReference type="InterPro" id="IPR035940">
    <property type="entry name" value="CAP_sf"/>
</dbReference>
<protein>
    <submittedName>
        <fullName evidence="2">Cysteine-rich secretory protein family protein</fullName>
    </submittedName>
</protein>
<dbReference type="PANTHER" id="PTHR31157:SF1">
    <property type="entry name" value="SCP DOMAIN-CONTAINING PROTEIN"/>
    <property type="match status" value="1"/>
</dbReference>
<reference evidence="2 3" key="1">
    <citation type="submission" date="2017-02" db="EMBL/GenBank/DDBJ databases">
        <authorList>
            <person name="Peterson S.W."/>
        </authorList>
    </citation>
    <scope>NUCLEOTIDE SEQUENCE [LARGE SCALE GENOMIC DNA]</scope>
    <source>
        <strain evidence="2 3">DSM 15102</strain>
    </source>
</reference>
<dbReference type="OrthoDB" id="9783944at2"/>
<dbReference type="AlphaFoldDB" id="A0A1T4JSP0"/>
<sequence length="68" mass="7576">MMKDFDINFKAAGENIAIHSTVIDAHNTLINSEEHRKNILNPNYTHIGIGIINNGLGITITQMFITKP</sequence>
<feature type="domain" description="SCP" evidence="1">
    <location>
        <begin position="11"/>
        <end position="61"/>
    </location>
</feature>